<evidence type="ECO:0000313" key="2">
    <source>
        <dbReference type="Proteomes" id="UP000288805"/>
    </source>
</evidence>
<accession>A0A438HPB1</accession>
<dbReference type="AlphaFoldDB" id="A0A438HPB1"/>
<reference evidence="1 2" key="1">
    <citation type="journal article" date="2018" name="PLoS Genet.">
        <title>Population sequencing reveals clonal diversity and ancestral inbreeding in the grapevine cultivar Chardonnay.</title>
        <authorList>
            <person name="Roach M.J."/>
            <person name="Johnson D.L."/>
            <person name="Bohlmann J."/>
            <person name="van Vuuren H.J."/>
            <person name="Jones S.J."/>
            <person name="Pretorius I.S."/>
            <person name="Schmidt S.A."/>
            <person name="Borneman A.R."/>
        </authorList>
    </citation>
    <scope>NUCLEOTIDE SEQUENCE [LARGE SCALE GENOMIC DNA]</scope>
    <source>
        <strain evidence="2">cv. Chardonnay</strain>
        <tissue evidence="1">Leaf</tissue>
    </source>
</reference>
<evidence type="ECO:0000313" key="1">
    <source>
        <dbReference type="EMBL" id="RVW86285.1"/>
    </source>
</evidence>
<organism evidence="1 2">
    <name type="scientific">Vitis vinifera</name>
    <name type="common">Grape</name>
    <dbReference type="NCBI Taxonomy" id="29760"/>
    <lineage>
        <taxon>Eukaryota</taxon>
        <taxon>Viridiplantae</taxon>
        <taxon>Streptophyta</taxon>
        <taxon>Embryophyta</taxon>
        <taxon>Tracheophyta</taxon>
        <taxon>Spermatophyta</taxon>
        <taxon>Magnoliopsida</taxon>
        <taxon>eudicotyledons</taxon>
        <taxon>Gunneridae</taxon>
        <taxon>Pentapetalae</taxon>
        <taxon>rosids</taxon>
        <taxon>Vitales</taxon>
        <taxon>Vitaceae</taxon>
        <taxon>Viteae</taxon>
        <taxon>Vitis</taxon>
    </lineage>
</organism>
<sequence>MGSLERKVHLINWEVVCTQKEKGGLGIRKINLLNKPYWVNGSEDLPLKRTILEEGDRGEVWPRGLGWRTNEAHGTFRVGVWKEILKGQIVLSQNSPQLFALEVHRNATVNEVWDSSFGQRGWNLIFSRDFNDWELDLIGDLLNMPMGFRISSEEDSMFWK</sequence>
<dbReference type="EMBL" id="QGNW01000195">
    <property type="protein sequence ID" value="RVW86285.1"/>
    <property type="molecule type" value="Genomic_DNA"/>
</dbReference>
<dbReference type="Proteomes" id="UP000288805">
    <property type="component" value="Unassembled WGS sequence"/>
</dbReference>
<gene>
    <name evidence="1" type="ORF">CK203_043247</name>
</gene>
<proteinExistence type="predicted"/>
<comment type="caution">
    <text evidence="1">The sequence shown here is derived from an EMBL/GenBank/DDBJ whole genome shotgun (WGS) entry which is preliminary data.</text>
</comment>
<protein>
    <submittedName>
        <fullName evidence="1">Uncharacterized protein</fullName>
    </submittedName>
</protein>
<name>A0A438HPB1_VITVI</name>